<evidence type="ECO:0000313" key="4">
    <source>
        <dbReference type="EMBL" id="KAF4724879.1"/>
    </source>
</evidence>
<dbReference type="InterPro" id="IPR013762">
    <property type="entry name" value="Integrase-like_cat_sf"/>
</dbReference>
<dbReference type="Gene3D" id="1.10.443.10">
    <property type="entry name" value="Intergrase catalytic core"/>
    <property type="match status" value="1"/>
</dbReference>
<feature type="region of interest" description="Disordered" evidence="2">
    <location>
        <begin position="59"/>
        <end position="80"/>
    </location>
</feature>
<proteinExistence type="predicted"/>
<evidence type="ECO:0000313" key="5">
    <source>
        <dbReference type="EMBL" id="KAF4754414.1"/>
    </source>
</evidence>
<organism evidence="5 8">
    <name type="scientific">Perkinsus olseni</name>
    <name type="common">Perkinsus atlanticus</name>
    <dbReference type="NCBI Taxonomy" id="32597"/>
    <lineage>
        <taxon>Eukaryota</taxon>
        <taxon>Sar</taxon>
        <taxon>Alveolata</taxon>
        <taxon>Perkinsozoa</taxon>
        <taxon>Perkinsea</taxon>
        <taxon>Perkinsida</taxon>
        <taxon>Perkinsidae</taxon>
        <taxon>Perkinsus</taxon>
    </lineage>
</organism>
<dbReference type="Proteomes" id="UP000553632">
    <property type="component" value="Unassembled WGS sequence"/>
</dbReference>
<dbReference type="GO" id="GO:0003677">
    <property type="term" value="F:DNA binding"/>
    <property type="evidence" value="ECO:0007669"/>
    <property type="project" value="InterPro"/>
</dbReference>
<evidence type="ECO:0000313" key="7">
    <source>
        <dbReference type="Proteomes" id="UP000553632"/>
    </source>
</evidence>
<dbReference type="GO" id="GO:0006310">
    <property type="term" value="P:DNA recombination"/>
    <property type="evidence" value="ECO:0007669"/>
    <property type="project" value="UniProtKB-KW"/>
</dbReference>
<feature type="region of interest" description="Disordered" evidence="2">
    <location>
        <begin position="348"/>
        <end position="371"/>
    </location>
</feature>
<dbReference type="EMBL" id="JABANM010001362">
    <property type="protein sequence ID" value="KAF4754414.1"/>
    <property type="molecule type" value="Genomic_DNA"/>
</dbReference>
<dbReference type="Proteomes" id="UP000541610">
    <property type="component" value="Unassembled WGS sequence"/>
</dbReference>
<evidence type="ECO:0000313" key="6">
    <source>
        <dbReference type="Proteomes" id="UP000541610"/>
    </source>
</evidence>
<feature type="compositionally biased region" description="Gly residues" evidence="2">
    <location>
        <begin position="356"/>
        <end position="367"/>
    </location>
</feature>
<protein>
    <submittedName>
        <fullName evidence="5">Uncharacterized protein</fullName>
    </submittedName>
</protein>
<reference evidence="6 7" key="1">
    <citation type="submission" date="2020-04" db="EMBL/GenBank/DDBJ databases">
        <title>Perkinsus olseni comparative genomics.</title>
        <authorList>
            <person name="Bogema D.R."/>
        </authorList>
    </citation>
    <scope>NUCLEOTIDE SEQUENCE [LARGE SCALE GENOMIC DNA]</scope>
    <source>
        <strain evidence="3">00978-12</strain>
        <strain evidence="5">ATCC PRA-205</strain>
        <strain evidence="4 7">ATCC PRA-207</strain>
    </source>
</reference>
<comment type="caution">
    <text evidence="5">The sequence shown here is derived from an EMBL/GenBank/DDBJ whole genome shotgun (WGS) entry which is preliminary data.</text>
</comment>
<dbReference type="EMBL" id="JABANO010022617">
    <property type="protein sequence ID" value="KAF4724879.1"/>
    <property type="molecule type" value="Genomic_DNA"/>
</dbReference>
<evidence type="ECO:0000256" key="2">
    <source>
        <dbReference type="SAM" id="MobiDB-lite"/>
    </source>
</evidence>
<dbReference type="SUPFAM" id="SSF56349">
    <property type="entry name" value="DNA breaking-rejoining enzymes"/>
    <property type="match status" value="1"/>
</dbReference>
<keyword evidence="7" id="KW-1185">Reference proteome</keyword>
<dbReference type="InterPro" id="IPR011010">
    <property type="entry name" value="DNA_brk_join_enz"/>
</dbReference>
<accession>A0A7J6UB38</accession>
<dbReference type="AlphaFoldDB" id="A0A7J6UB38"/>
<dbReference type="GO" id="GO:0015074">
    <property type="term" value="P:DNA integration"/>
    <property type="evidence" value="ECO:0007669"/>
    <property type="project" value="InterPro"/>
</dbReference>
<dbReference type="EMBL" id="JABANP010000239">
    <property type="protein sequence ID" value="KAF4685995.1"/>
    <property type="molecule type" value="Genomic_DNA"/>
</dbReference>
<keyword evidence="1" id="KW-0233">DNA recombination</keyword>
<feature type="compositionally biased region" description="Polar residues" evidence="2">
    <location>
        <begin position="60"/>
        <end position="80"/>
    </location>
</feature>
<evidence type="ECO:0000313" key="8">
    <source>
        <dbReference type="Proteomes" id="UP000574390"/>
    </source>
</evidence>
<gene>
    <name evidence="3" type="ORF">FOZ60_005797</name>
    <name evidence="5" type="ORF">FOZ62_017998</name>
    <name evidence="4" type="ORF">FOZ63_024839</name>
</gene>
<dbReference type="Proteomes" id="UP000574390">
    <property type="component" value="Unassembled WGS sequence"/>
</dbReference>
<evidence type="ECO:0000313" key="3">
    <source>
        <dbReference type="EMBL" id="KAF4685995.1"/>
    </source>
</evidence>
<name>A0A7J6UB38_PEROL</name>
<sequence>MANNTLSLASFDKAVDLAPTIIKVLCEMKITTYEVLAAVVKDDELFPEVIKACVDKVQADPSSKGQSKPATGASASSGTVQTESTGVDYKELEKKILRARVKAALLGAVERCELGSSRDVDKVRDLFVERCMINLGFIPTDHMIAHKEVLQKLSTDPLQFIEFKLYEDAGESKVSEQEWNGKREKKGGSRSKTVSTLSQWTIAALRWATALMILTEGPVFAAAEYVARIMDVVDKTGSFAAAMEYDRQVRSHLAMNVKRIREDGDKSLKTPQSLGQAIAWYLTYNYNQEAYARALHRPKEERSAPYNRESRNLTGNRVPGGVCKYAKDQCPYPSCRYKIHIDELDVENKEGKTGKGKGPSQGKGGQRTRGEETMRADFLSHSIADSTKKNYEHAQRLYLGMGLSLPPTGPKLSRFVRGLTEATDVRVQTAKKYISGIKTLAAIQGLEPLSGLENQLVDRSFKAMERMRAAEAAKKGVQVSTSTVSKSKTPTRAEGTKQAIIIPDGAVRHFMTMAPLRGSLKDKYGISLAALLTGVTLALRPKELLGIRMHDITVSPLKKRESGKGIKVSVNLGFTKTRRFEKAEAQCDITEAECANRGIWCTSHYLAAEASAVKPNILIFGGLRGRLAEAVKELSVFLPDEALRQEFLHFTGYSMRRTGATLQMKSGLDKQIIMEGCRWRTPAMVERYTREECQRRARASASEVVRHVVAQEP</sequence>
<evidence type="ECO:0000256" key="1">
    <source>
        <dbReference type="ARBA" id="ARBA00023172"/>
    </source>
</evidence>